<dbReference type="OrthoDB" id="75724at2759"/>
<dbReference type="Pfam" id="PF00650">
    <property type="entry name" value="CRAL_TRIO"/>
    <property type="match status" value="1"/>
</dbReference>
<dbReference type="CDD" id="cd00170">
    <property type="entry name" value="SEC14"/>
    <property type="match status" value="1"/>
</dbReference>
<dbReference type="InterPro" id="IPR036273">
    <property type="entry name" value="CRAL/TRIO_N_dom_sf"/>
</dbReference>
<dbReference type="Proteomes" id="UP000187209">
    <property type="component" value="Unassembled WGS sequence"/>
</dbReference>
<organism evidence="3 4">
    <name type="scientific">Stentor coeruleus</name>
    <dbReference type="NCBI Taxonomy" id="5963"/>
    <lineage>
        <taxon>Eukaryota</taxon>
        <taxon>Sar</taxon>
        <taxon>Alveolata</taxon>
        <taxon>Ciliophora</taxon>
        <taxon>Postciliodesmatophora</taxon>
        <taxon>Heterotrichea</taxon>
        <taxon>Heterotrichida</taxon>
        <taxon>Stentoridae</taxon>
        <taxon>Stentor</taxon>
    </lineage>
</organism>
<gene>
    <name evidence="3" type="ORF">SteCoe_32022</name>
</gene>
<evidence type="ECO:0000259" key="2">
    <source>
        <dbReference type="PROSITE" id="PS50191"/>
    </source>
</evidence>
<feature type="domain" description="CRAL-TRIO" evidence="2">
    <location>
        <begin position="117"/>
        <end position="280"/>
    </location>
</feature>
<dbReference type="InterPro" id="IPR036865">
    <property type="entry name" value="CRAL-TRIO_dom_sf"/>
</dbReference>
<dbReference type="PANTHER" id="PTHR46818">
    <property type="entry name" value="DOMAIN-CONTAINING PROTEIN, PUTATIVE-RELATED"/>
    <property type="match status" value="1"/>
</dbReference>
<dbReference type="SMART" id="SM00516">
    <property type="entry name" value="SEC14"/>
    <property type="match status" value="1"/>
</dbReference>
<dbReference type="SUPFAM" id="SSF52087">
    <property type="entry name" value="CRAL/TRIO domain"/>
    <property type="match status" value="1"/>
</dbReference>
<evidence type="ECO:0000256" key="1">
    <source>
        <dbReference type="SAM" id="MobiDB-lite"/>
    </source>
</evidence>
<dbReference type="EMBL" id="MPUH01001126">
    <property type="protein sequence ID" value="OMJ70081.1"/>
    <property type="molecule type" value="Genomic_DNA"/>
</dbReference>
<evidence type="ECO:0000313" key="3">
    <source>
        <dbReference type="EMBL" id="OMJ70081.1"/>
    </source>
</evidence>
<protein>
    <recommendedName>
        <fullName evidence="2">CRAL-TRIO domain-containing protein</fullName>
    </recommendedName>
</protein>
<comment type="caution">
    <text evidence="3">The sequence shown here is derived from an EMBL/GenBank/DDBJ whole genome shotgun (WGS) entry which is preliminary data.</text>
</comment>
<dbReference type="AlphaFoldDB" id="A0A1R2AZY4"/>
<proteinExistence type="predicted"/>
<name>A0A1R2AZY4_9CILI</name>
<keyword evidence="4" id="KW-1185">Reference proteome</keyword>
<dbReference type="PROSITE" id="PS50191">
    <property type="entry name" value="CRAL_TRIO"/>
    <property type="match status" value="1"/>
</dbReference>
<evidence type="ECO:0000313" key="4">
    <source>
        <dbReference type="Proteomes" id="UP000187209"/>
    </source>
</evidence>
<feature type="region of interest" description="Disordered" evidence="1">
    <location>
        <begin position="415"/>
        <end position="435"/>
    </location>
</feature>
<sequence>MSGKDIPVPRCILVPRDAYRYWPSGEDVIRGTGKKAVRFVFEAQTLTEFEKTKLSRLLKEIKNGKIEGLDIPKEWSQNHLLRFCYGTSWKTRNAIKALVQHLQWRRSVIPDNYYSLYPKVFHLLNSGVFYIHGRDCKFRPLIVMNFAKINFKENSIDDYTNVLCFLLDYIVDKMLLPGQIESWAVLTDLGKNGLGNLSITSLKQVLNILQANYRCRLGVNYIINPPKSIWMMWSCIKPFLDDITIDKIKISNASYSTEMMTFFNPYQVEEKYGGKAQNLSDYWPPYVPNSDFAVFGKVIPLSTIKDSYSQYNPIEIIEEEIQEIFKRTKTKVASKVNSLDVSVENSEVAVNDIEDEIFARSDVEDPEENLVDFEMASPFTRKLERNPTFLLSGLKSSEDFQKKLSIRIPQAEAKKDKTESLESSVDFEPDPSSNVFSHEKEIQKREIIEMNSEEEALQENSKSYCNCGKIECGLIKNSCIIT</sequence>
<accession>A0A1R2AZY4</accession>
<dbReference type="Gene3D" id="3.40.525.10">
    <property type="entry name" value="CRAL-TRIO lipid binding domain"/>
    <property type="match status" value="1"/>
</dbReference>
<dbReference type="PANTHER" id="PTHR46818:SF1">
    <property type="entry name" value="CHROMOSOME UNDETERMINED SCAFFOLD_125, WHOLE GENOME SHOTGUN SEQUENCE"/>
    <property type="match status" value="1"/>
</dbReference>
<dbReference type="InterPro" id="IPR001251">
    <property type="entry name" value="CRAL-TRIO_dom"/>
</dbReference>
<reference evidence="3 4" key="1">
    <citation type="submission" date="2016-11" db="EMBL/GenBank/DDBJ databases">
        <title>The macronuclear genome of Stentor coeruleus: a giant cell with tiny introns.</title>
        <authorList>
            <person name="Slabodnick M."/>
            <person name="Ruby J.G."/>
            <person name="Reiff S.B."/>
            <person name="Swart E.C."/>
            <person name="Gosai S."/>
            <person name="Prabakaran S."/>
            <person name="Witkowska E."/>
            <person name="Larue G.E."/>
            <person name="Fisher S."/>
            <person name="Freeman R.M."/>
            <person name="Gunawardena J."/>
            <person name="Chu W."/>
            <person name="Stover N.A."/>
            <person name="Gregory B.D."/>
            <person name="Nowacki M."/>
            <person name="Derisi J."/>
            <person name="Roy S.W."/>
            <person name="Marshall W.F."/>
            <person name="Sood P."/>
        </authorList>
    </citation>
    <scope>NUCLEOTIDE SEQUENCE [LARGE SCALE GENOMIC DNA]</scope>
    <source>
        <strain evidence="3">WM001</strain>
    </source>
</reference>
<dbReference type="SUPFAM" id="SSF46938">
    <property type="entry name" value="CRAL/TRIO N-terminal domain"/>
    <property type="match status" value="1"/>
</dbReference>